<dbReference type="GO" id="GO:0034315">
    <property type="term" value="P:regulation of Arp2/3 complex-mediated actin nucleation"/>
    <property type="evidence" value="ECO:0007669"/>
    <property type="project" value="InterPro"/>
</dbReference>
<feature type="compositionally biased region" description="Polar residues" evidence="1">
    <location>
        <begin position="140"/>
        <end position="154"/>
    </location>
</feature>
<reference evidence="3" key="1">
    <citation type="submission" date="2017-05" db="UniProtKB">
        <authorList>
            <consortium name="EnsemblMetazoa"/>
        </authorList>
    </citation>
    <scope>IDENTIFICATION</scope>
</reference>
<evidence type="ECO:0000256" key="1">
    <source>
        <dbReference type="SAM" id="MobiDB-lite"/>
    </source>
</evidence>
<dbReference type="AlphaFoldDB" id="A0A1X7VU80"/>
<feature type="region of interest" description="Disordered" evidence="1">
    <location>
        <begin position="177"/>
        <end position="247"/>
    </location>
</feature>
<dbReference type="GO" id="GO:1900025">
    <property type="term" value="P:negative regulation of substrate adhesion-dependent cell spreading"/>
    <property type="evidence" value="ECO:0007669"/>
    <property type="project" value="InterPro"/>
</dbReference>
<accession>A0A1X7VU80</accession>
<feature type="region of interest" description="Disordered" evidence="1">
    <location>
        <begin position="117"/>
        <end position="154"/>
    </location>
</feature>
<keyword evidence="2" id="KW-0732">Signal</keyword>
<dbReference type="EnsemblMetazoa" id="Aqu2.1.43901_001">
    <property type="protein sequence ID" value="Aqu2.1.43901_001"/>
    <property type="gene ID" value="Aqu2.1.43901"/>
</dbReference>
<dbReference type="GO" id="GO:0035650">
    <property type="term" value="F:AP-1 adaptor complex binding"/>
    <property type="evidence" value="ECO:0007669"/>
    <property type="project" value="InterPro"/>
</dbReference>
<dbReference type="GO" id="GO:0005829">
    <property type="term" value="C:cytosol"/>
    <property type="evidence" value="ECO:0007669"/>
    <property type="project" value="GOC"/>
</dbReference>
<organism evidence="3">
    <name type="scientific">Amphimedon queenslandica</name>
    <name type="common">Sponge</name>
    <dbReference type="NCBI Taxonomy" id="400682"/>
    <lineage>
        <taxon>Eukaryota</taxon>
        <taxon>Metazoa</taxon>
        <taxon>Porifera</taxon>
        <taxon>Demospongiae</taxon>
        <taxon>Heteroscleromorpha</taxon>
        <taxon>Haplosclerida</taxon>
        <taxon>Niphatidae</taxon>
        <taxon>Amphimedon</taxon>
    </lineage>
</organism>
<feature type="compositionally biased region" description="Low complexity" evidence="1">
    <location>
        <begin position="124"/>
        <end position="139"/>
    </location>
</feature>
<dbReference type="InParanoid" id="A0A1X7VU80"/>
<protein>
    <recommendedName>
        <fullName evidence="4">FAM192A/Fyv6 N-terminal domain-containing protein</fullName>
    </recommendedName>
</protein>
<dbReference type="STRING" id="400682.A0A1X7VU80"/>
<evidence type="ECO:0008006" key="4">
    <source>
        <dbReference type="Google" id="ProtNLM"/>
    </source>
</evidence>
<dbReference type="PANTHER" id="PTHR34529">
    <property type="entry name" value="AP-1 COMPLEX-ASSOCIATED REGULATORY PROTEIN"/>
    <property type="match status" value="1"/>
</dbReference>
<dbReference type="PANTHER" id="PTHR34529:SF1">
    <property type="entry name" value="AP-1 COMPLEX-ASSOCIATED REGULATORY PROTEIN"/>
    <property type="match status" value="1"/>
</dbReference>
<dbReference type="GO" id="GO:0048203">
    <property type="term" value="P:vesicle targeting, trans-Golgi to endosome"/>
    <property type="evidence" value="ECO:0007669"/>
    <property type="project" value="InterPro"/>
</dbReference>
<feature type="signal peptide" evidence="2">
    <location>
        <begin position="1"/>
        <end position="24"/>
    </location>
</feature>
<evidence type="ECO:0000256" key="2">
    <source>
        <dbReference type="SAM" id="SignalP"/>
    </source>
</evidence>
<feature type="chain" id="PRO_5010853861" description="FAM192A/Fyv6 N-terminal domain-containing protein" evidence="2">
    <location>
        <begin position="25"/>
        <end position="247"/>
    </location>
</feature>
<feature type="compositionally biased region" description="Polar residues" evidence="1">
    <location>
        <begin position="177"/>
        <end position="193"/>
    </location>
</feature>
<evidence type="ECO:0000313" key="3">
    <source>
        <dbReference type="EnsemblMetazoa" id="Aqu2.1.43901_001"/>
    </source>
</evidence>
<sequence length="247" mass="28429">MTTPKKVWLLYFKMAYCWTGFVRCISNRTDEPERARYRTATVENIKFENLLTLEEREKAERSPVVTETEIQYVRDGRLDRLAEEQMRKDMEADEELRREEERLRREEVAYYASKREAALKTKRATSSTTTTTATNRPNTGSSLITAQPKSTSSKKLMIDVEDEEEEFELFLKSVQAKTVTQPPPATNTAGISPQTPPRSLHSITSDNEGSEEEEIDFGYWEKASVPKKEEGTRTDTGNLRELDLDLL</sequence>
<dbReference type="GO" id="GO:2000146">
    <property type="term" value="P:negative regulation of cell motility"/>
    <property type="evidence" value="ECO:0007669"/>
    <property type="project" value="InterPro"/>
</dbReference>
<dbReference type="Pfam" id="PF15745">
    <property type="entry name" value="AP1AR"/>
    <property type="match status" value="1"/>
</dbReference>
<name>A0A1X7VU80_AMPQE</name>
<dbReference type="InterPro" id="IPR031483">
    <property type="entry name" value="AP1AR"/>
</dbReference>
<proteinExistence type="predicted"/>
<feature type="compositionally biased region" description="Basic and acidic residues" evidence="1">
    <location>
        <begin position="224"/>
        <end position="247"/>
    </location>
</feature>